<feature type="non-terminal residue" evidence="1">
    <location>
        <position position="114"/>
    </location>
</feature>
<name>A0AAV9HZ98_9PEZI</name>
<evidence type="ECO:0000313" key="1">
    <source>
        <dbReference type="EMBL" id="KAK4466032.1"/>
    </source>
</evidence>
<gene>
    <name evidence="1" type="ORF">QBC42DRAFT_147992</name>
</gene>
<proteinExistence type="predicted"/>
<sequence length="114" mass="12436">TFNDTEEMRQARVGCTNGAVDLAELQQALDCLGRWCNSGHKIPPKSGEHCTVGGSMIYCCSYGGWNPCFADELATAWGAIQRDCGQGKGGWWYHPDWKKTYGIDVANADVCGNL</sequence>
<evidence type="ECO:0000313" key="2">
    <source>
        <dbReference type="Proteomes" id="UP001321749"/>
    </source>
</evidence>
<comment type="caution">
    <text evidence="1">The sequence shown here is derived from an EMBL/GenBank/DDBJ whole genome shotgun (WGS) entry which is preliminary data.</text>
</comment>
<dbReference type="AlphaFoldDB" id="A0AAV9HZ98"/>
<reference evidence="1" key="1">
    <citation type="journal article" date="2023" name="Mol. Phylogenet. Evol.">
        <title>Genome-scale phylogeny and comparative genomics of the fungal order Sordariales.</title>
        <authorList>
            <person name="Hensen N."/>
            <person name="Bonometti L."/>
            <person name="Westerberg I."/>
            <person name="Brannstrom I.O."/>
            <person name="Guillou S."/>
            <person name="Cros-Aarteil S."/>
            <person name="Calhoun S."/>
            <person name="Haridas S."/>
            <person name="Kuo A."/>
            <person name="Mondo S."/>
            <person name="Pangilinan J."/>
            <person name="Riley R."/>
            <person name="LaButti K."/>
            <person name="Andreopoulos B."/>
            <person name="Lipzen A."/>
            <person name="Chen C."/>
            <person name="Yan M."/>
            <person name="Daum C."/>
            <person name="Ng V."/>
            <person name="Clum A."/>
            <person name="Steindorff A."/>
            <person name="Ohm R.A."/>
            <person name="Martin F."/>
            <person name="Silar P."/>
            <person name="Natvig D.O."/>
            <person name="Lalanne C."/>
            <person name="Gautier V."/>
            <person name="Ament-Velasquez S.L."/>
            <person name="Kruys A."/>
            <person name="Hutchinson M.I."/>
            <person name="Powell A.J."/>
            <person name="Barry K."/>
            <person name="Miller A.N."/>
            <person name="Grigoriev I.V."/>
            <person name="Debuchy R."/>
            <person name="Gladieux P."/>
            <person name="Hiltunen Thoren M."/>
            <person name="Johannesson H."/>
        </authorList>
    </citation>
    <scope>NUCLEOTIDE SEQUENCE</scope>
    <source>
        <strain evidence="1">PSN324</strain>
    </source>
</reference>
<keyword evidence="2" id="KW-1185">Reference proteome</keyword>
<accession>A0AAV9HZ98</accession>
<dbReference type="Proteomes" id="UP001321749">
    <property type="component" value="Unassembled WGS sequence"/>
</dbReference>
<dbReference type="EMBL" id="MU864934">
    <property type="protein sequence ID" value="KAK4466032.1"/>
    <property type="molecule type" value="Genomic_DNA"/>
</dbReference>
<feature type="non-terminal residue" evidence="1">
    <location>
        <position position="1"/>
    </location>
</feature>
<organism evidence="1 2">
    <name type="scientific">Cladorrhinum samala</name>
    <dbReference type="NCBI Taxonomy" id="585594"/>
    <lineage>
        <taxon>Eukaryota</taxon>
        <taxon>Fungi</taxon>
        <taxon>Dikarya</taxon>
        <taxon>Ascomycota</taxon>
        <taxon>Pezizomycotina</taxon>
        <taxon>Sordariomycetes</taxon>
        <taxon>Sordariomycetidae</taxon>
        <taxon>Sordariales</taxon>
        <taxon>Podosporaceae</taxon>
        <taxon>Cladorrhinum</taxon>
    </lineage>
</organism>
<reference evidence="1" key="2">
    <citation type="submission" date="2023-06" db="EMBL/GenBank/DDBJ databases">
        <authorList>
            <consortium name="Lawrence Berkeley National Laboratory"/>
            <person name="Mondo S.J."/>
            <person name="Hensen N."/>
            <person name="Bonometti L."/>
            <person name="Westerberg I."/>
            <person name="Brannstrom I.O."/>
            <person name="Guillou S."/>
            <person name="Cros-Aarteil S."/>
            <person name="Calhoun S."/>
            <person name="Haridas S."/>
            <person name="Kuo A."/>
            <person name="Pangilinan J."/>
            <person name="Riley R."/>
            <person name="Labutti K."/>
            <person name="Andreopoulos B."/>
            <person name="Lipzen A."/>
            <person name="Chen C."/>
            <person name="Yanf M."/>
            <person name="Daum C."/>
            <person name="Ng V."/>
            <person name="Clum A."/>
            <person name="Steindorff A."/>
            <person name="Ohm R."/>
            <person name="Martin F."/>
            <person name="Silar P."/>
            <person name="Natvig D."/>
            <person name="Lalanne C."/>
            <person name="Gautier V."/>
            <person name="Ament-Velasquez S.L."/>
            <person name="Kruys A."/>
            <person name="Hutchinson M.I."/>
            <person name="Powell A.J."/>
            <person name="Barry K."/>
            <person name="Miller A.N."/>
            <person name="Grigoriev I.V."/>
            <person name="Debuchy R."/>
            <person name="Gladieux P."/>
            <person name="Thoren M.H."/>
            <person name="Johannesson H."/>
        </authorList>
    </citation>
    <scope>NUCLEOTIDE SEQUENCE</scope>
    <source>
        <strain evidence="1">PSN324</strain>
    </source>
</reference>
<protein>
    <submittedName>
        <fullName evidence="1">Uncharacterized protein</fullName>
    </submittedName>
</protein>